<proteinExistence type="predicted"/>
<evidence type="ECO:0000256" key="1">
    <source>
        <dbReference type="SAM" id="MobiDB-lite"/>
    </source>
</evidence>
<feature type="compositionally biased region" description="Basic and acidic residues" evidence="1">
    <location>
        <begin position="218"/>
        <end position="228"/>
    </location>
</feature>
<protein>
    <submittedName>
        <fullName evidence="2">Uncharacterized protein</fullName>
    </submittedName>
</protein>
<feature type="region of interest" description="Disordered" evidence="1">
    <location>
        <begin position="188"/>
        <end position="228"/>
    </location>
</feature>
<feature type="region of interest" description="Disordered" evidence="1">
    <location>
        <begin position="142"/>
        <end position="163"/>
    </location>
</feature>
<sequence>MENRERDFLPVEDHANEAAAAAAGPRVGEDDLDLASPDSSLVSVILPVVAPGPALPISWEWTPPSIPPRSVVTPGRAVAILMQLSRAPPLNAGTFSTEVVLDASLSHTATTNVVQWPRRRISCRDLHGIARRNRIRTLKAAQWPPGTQCPDAPASSSTSQRYGDLTSRRDWHFAFRHRDSTRPIRHLVNNQLQRPDANYTYRSSRPMDQPRIVTPQQHQREDPARHQRDQQNYIDWHWSRRFPHPPWAQSLPDSWQHAELQPQRQHHDVELRGDPPVLEAGWSMLGMRQRHHHVILVESGWNTPQHPLLVESGWNTQQHRHLVESGWNTPQQPLLVESGWNTPQHPPLVESGWASRQPLLVESGWNTPQHPLLVESEWDRPQPVQQPASWPPLESDSAAAVADSQDEVAADQTSDGELDSVHNDDQ</sequence>
<dbReference type="EMBL" id="OZ019897">
    <property type="protein sequence ID" value="CAK9226512.1"/>
    <property type="molecule type" value="Genomic_DNA"/>
</dbReference>
<name>A0ABP0UPD3_9BRYO</name>
<keyword evidence="3" id="KW-1185">Reference proteome</keyword>
<feature type="compositionally biased region" description="Low complexity" evidence="1">
    <location>
        <begin position="394"/>
        <end position="403"/>
    </location>
</feature>
<accession>A0ABP0UPD3</accession>
<feature type="region of interest" description="Disordered" evidence="1">
    <location>
        <begin position="376"/>
        <end position="426"/>
    </location>
</feature>
<organism evidence="2 3">
    <name type="scientific">Sphagnum troendelagicum</name>
    <dbReference type="NCBI Taxonomy" id="128251"/>
    <lineage>
        <taxon>Eukaryota</taxon>
        <taxon>Viridiplantae</taxon>
        <taxon>Streptophyta</taxon>
        <taxon>Embryophyta</taxon>
        <taxon>Bryophyta</taxon>
        <taxon>Sphagnophytina</taxon>
        <taxon>Sphagnopsida</taxon>
        <taxon>Sphagnales</taxon>
        <taxon>Sphagnaceae</taxon>
        <taxon>Sphagnum</taxon>
    </lineage>
</organism>
<reference evidence="2" key="1">
    <citation type="submission" date="2024-02" db="EMBL/GenBank/DDBJ databases">
        <authorList>
            <consortium name="ELIXIR-Norway"/>
            <consortium name="Elixir Norway"/>
        </authorList>
    </citation>
    <scope>NUCLEOTIDE SEQUENCE</scope>
</reference>
<dbReference type="Proteomes" id="UP001497512">
    <property type="component" value="Chromosome 5"/>
</dbReference>
<gene>
    <name evidence="2" type="ORF">CSSPTR1EN2_LOCUS18276</name>
</gene>
<feature type="compositionally biased region" description="Acidic residues" evidence="1">
    <location>
        <begin position="404"/>
        <end position="418"/>
    </location>
</feature>
<evidence type="ECO:0000313" key="3">
    <source>
        <dbReference type="Proteomes" id="UP001497512"/>
    </source>
</evidence>
<evidence type="ECO:0000313" key="2">
    <source>
        <dbReference type="EMBL" id="CAK9226512.1"/>
    </source>
</evidence>